<evidence type="ECO:0000256" key="2">
    <source>
        <dbReference type="ARBA" id="ARBA00022692"/>
    </source>
</evidence>
<proteinExistence type="predicted"/>
<sequence length="343" mass="38062">MATRKVQKLIYNTVIICLLAVALIYVCSRFVHPGVEYTDNAQVKQHITPVNTRVQGFIKQICFEEYQPVHKGDTLVIIEDAEFKLRLAQAEADLANALSGQQATSMGIATTQNNLRVSDAGIEEARVQMENAKRDYERYQKLLQQKAVTRQQYDNVKTAYEASQARYEQVLRAKHSTSLVKSEQTHRLGQNEAAVRLAQAAVELARLNLSYTVIVATCDGVTGKKDIHEGQLVQPGQTMVDIVDGSDLWVIANYRETQLPNIKEGYQVTLTADAVPGVTYTGVVESISDATGAAFSLIPQDNATGNFVKVEQRVPVRISLKENSADKLKLLRAGFNVECKVKY</sequence>
<dbReference type="GO" id="GO:0016020">
    <property type="term" value="C:membrane"/>
    <property type="evidence" value="ECO:0007669"/>
    <property type="project" value="UniProtKB-SubCell"/>
</dbReference>
<evidence type="ECO:0000256" key="3">
    <source>
        <dbReference type="ARBA" id="ARBA00022989"/>
    </source>
</evidence>
<keyword evidence="3 6" id="KW-1133">Transmembrane helix</keyword>
<evidence type="ECO:0000259" key="8">
    <source>
        <dbReference type="Pfam" id="PF25917"/>
    </source>
</evidence>
<feature type="transmembrane region" description="Helical" evidence="6">
    <location>
        <begin position="9"/>
        <end position="26"/>
    </location>
</feature>
<dbReference type="PANTHER" id="PTHR30386">
    <property type="entry name" value="MEMBRANE FUSION SUBUNIT OF EMRAB-TOLC MULTIDRUG EFFLUX PUMP"/>
    <property type="match status" value="1"/>
</dbReference>
<accession>A0A921K3W2</accession>
<dbReference type="GO" id="GO:0055085">
    <property type="term" value="P:transmembrane transport"/>
    <property type="evidence" value="ECO:0007669"/>
    <property type="project" value="InterPro"/>
</dbReference>
<dbReference type="AlphaFoldDB" id="A0A921K3W2"/>
<evidence type="ECO:0000313" key="11">
    <source>
        <dbReference type="Proteomes" id="UP000718012"/>
    </source>
</evidence>
<dbReference type="RefSeq" id="WP_303185969.1">
    <property type="nucleotide sequence ID" value="NZ_CAUGEI010000001.1"/>
</dbReference>
<dbReference type="Gene3D" id="2.40.30.170">
    <property type="match status" value="1"/>
</dbReference>
<evidence type="ECO:0000256" key="1">
    <source>
        <dbReference type="ARBA" id="ARBA00004167"/>
    </source>
</evidence>
<evidence type="ECO:0000259" key="7">
    <source>
        <dbReference type="Pfam" id="PF25876"/>
    </source>
</evidence>
<reference evidence="10" key="1">
    <citation type="journal article" date="2021" name="PeerJ">
        <title>Extensive microbial diversity within the chicken gut microbiome revealed by metagenomics and culture.</title>
        <authorList>
            <person name="Gilroy R."/>
            <person name="Ravi A."/>
            <person name="Getino M."/>
            <person name="Pursley I."/>
            <person name="Horton D.L."/>
            <person name="Alikhan N.F."/>
            <person name="Baker D."/>
            <person name="Gharbi K."/>
            <person name="Hall N."/>
            <person name="Watson M."/>
            <person name="Adriaenssens E.M."/>
            <person name="Foster-Nyarko E."/>
            <person name="Jarju S."/>
            <person name="Secka A."/>
            <person name="Antonio M."/>
            <person name="Oren A."/>
            <person name="Chaudhuri R.R."/>
            <person name="La Ragione R."/>
            <person name="Hildebrand F."/>
            <person name="Pallen M.J."/>
        </authorList>
    </citation>
    <scope>NUCLEOTIDE SEQUENCE</scope>
    <source>
        <strain evidence="10">CHK165-8395</strain>
    </source>
</reference>
<evidence type="ECO:0000259" key="9">
    <source>
        <dbReference type="Pfam" id="PF25963"/>
    </source>
</evidence>
<dbReference type="Pfam" id="PF25876">
    <property type="entry name" value="HH_MFP_RND"/>
    <property type="match status" value="1"/>
</dbReference>
<name>A0A921K3W2_9BACT</name>
<keyword evidence="4 6" id="KW-0472">Membrane</keyword>
<evidence type="ECO:0000256" key="5">
    <source>
        <dbReference type="SAM" id="Coils"/>
    </source>
</evidence>
<comment type="subcellular location">
    <subcellularLocation>
        <location evidence="1">Membrane</location>
        <topology evidence="1">Single-pass membrane protein</topology>
    </subcellularLocation>
</comment>
<dbReference type="Proteomes" id="UP000718012">
    <property type="component" value="Unassembled WGS sequence"/>
</dbReference>
<dbReference type="InterPro" id="IPR058625">
    <property type="entry name" value="MdtA-like_BSH"/>
</dbReference>
<comment type="caution">
    <text evidence="10">The sequence shown here is derived from an EMBL/GenBank/DDBJ whole genome shotgun (WGS) entry which is preliminary data.</text>
</comment>
<feature type="domain" description="p-hydroxybenzoic acid efflux pump subunit AaeA-like beta-barrel" evidence="9">
    <location>
        <begin position="249"/>
        <end position="327"/>
    </location>
</feature>
<dbReference type="Pfam" id="PF25917">
    <property type="entry name" value="BSH_RND"/>
    <property type="match status" value="1"/>
</dbReference>
<dbReference type="InterPro" id="IPR058624">
    <property type="entry name" value="MdtA-like_HH"/>
</dbReference>
<dbReference type="InterPro" id="IPR050739">
    <property type="entry name" value="MFP"/>
</dbReference>
<evidence type="ECO:0000256" key="6">
    <source>
        <dbReference type="SAM" id="Phobius"/>
    </source>
</evidence>
<dbReference type="SUPFAM" id="SSF111369">
    <property type="entry name" value="HlyD-like secretion proteins"/>
    <property type="match status" value="3"/>
</dbReference>
<feature type="domain" description="Multidrug resistance protein MdtA-like alpha-helical hairpin" evidence="7">
    <location>
        <begin position="123"/>
        <end position="212"/>
    </location>
</feature>
<gene>
    <name evidence="10" type="ORF">K8U81_05425</name>
</gene>
<dbReference type="EMBL" id="DYXD01000119">
    <property type="protein sequence ID" value="HJF07617.1"/>
    <property type="molecule type" value="Genomic_DNA"/>
</dbReference>
<protein>
    <submittedName>
        <fullName evidence="10">HlyD family secretion protein</fullName>
    </submittedName>
</protein>
<dbReference type="Gene3D" id="1.10.287.470">
    <property type="entry name" value="Helix hairpin bin"/>
    <property type="match status" value="1"/>
</dbReference>
<keyword evidence="2 6" id="KW-0812">Transmembrane</keyword>
<keyword evidence="5" id="KW-0175">Coiled coil</keyword>
<reference evidence="10" key="2">
    <citation type="submission" date="2021-09" db="EMBL/GenBank/DDBJ databases">
        <authorList>
            <person name="Gilroy R."/>
        </authorList>
    </citation>
    <scope>NUCLEOTIDE SEQUENCE</scope>
    <source>
        <strain evidence="10">CHK165-8395</strain>
    </source>
</reference>
<feature type="domain" description="Multidrug resistance protein MdtA-like barrel-sandwich hybrid" evidence="8">
    <location>
        <begin position="50"/>
        <end position="243"/>
    </location>
</feature>
<dbReference type="Gene3D" id="2.40.50.100">
    <property type="match status" value="1"/>
</dbReference>
<feature type="coiled-coil region" evidence="5">
    <location>
        <begin position="122"/>
        <end position="149"/>
    </location>
</feature>
<evidence type="ECO:0000313" key="10">
    <source>
        <dbReference type="EMBL" id="HJF07617.1"/>
    </source>
</evidence>
<dbReference type="InterPro" id="IPR058634">
    <property type="entry name" value="AaeA-lik-b-barrel"/>
</dbReference>
<dbReference type="Pfam" id="PF25963">
    <property type="entry name" value="Beta-barrel_AAEA"/>
    <property type="match status" value="1"/>
</dbReference>
<organism evidence="10 11">
    <name type="scientific">Phocaeicola coprocola</name>
    <dbReference type="NCBI Taxonomy" id="310298"/>
    <lineage>
        <taxon>Bacteria</taxon>
        <taxon>Pseudomonadati</taxon>
        <taxon>Bacteroidota</taxon>
        <taxon>Bacteroidia</taxon>
        <taxon>Bacteroidales</taxon>
        <taxon>Bacteroidaceae</taxon>
        <taxon>Phocaeicola</taxon>
    </lineage>
</organism>
<evidence type="ECO:0000256" key="4">
    <source>
        <dbReference type="ARBA" id="ARBA00023136"/>
    </source>
</evidence>
<dbReference type="PANTHER" id="PTHR30386:SF26">
    <property type="entry name" value="TRANSPORT PROTEIN COMB"/>
    <property type="match status" value="1"/>
</dbReference>